<dbReference type="GO" id="GO:0140078">
    <property type="term" value="F:class I DNA-(apurinic or apyrimidinic site) endonuclease activity"/>
    <property type="evidence" value="ECO:0007669"/>
    <property type="project" value="UniProtKB-EC"/>
</dbReference>
<comment type="catalytic activity">
    <reaction evidence="9">
        <text>2'-deoxyribonucleotide-(2'-deoxyribose 5'-phosphate)-2'-deoxyribonucleotide-DNA = a 3'-end 2'-deoxyribonucleotide-(2,3-dehydro-2,3-deoxyribose 5'-phosphate)-DNA + a 5'-end 5'-phospho-2'-deoxyribonucleoside-DNA + H(+)</text>
        <dbReference type="Rhea" id="RHEA:66592"/>
        <dbReference type="Rhea" id="RHEA-COMP:13180"/>
        <dbReference type="Rhea" id="RHEA-COMP:16897"/>
        <dbReference type="Rhea" id="RHEA-COMP:17067"/>
        <dbReference type="ChEBI" id="CHEBI:15378"/>
        <dbReference type="ChEBI" id="CHEBI:136412"/>
        <dbReference type="ChEBI" id="CHEBI:157695"/>
        <dbReference type="ChEBI" id="CHEBI:167181"/>
        <dbReference type="EC" id="4.2.99.18"/>
    </reaction>
</comment>
<dbReference type="SMART" id="SM00478">
    <property type="entry name" value="ENDO3c"/>
    <property type="match status" value="1"/>
</dbReference>
<dbReference type="InterPro" id="IPR003265">
    <property type="entry name" value="HhH-GPD_domain"/>
</dbReference>
<evidence type="ECO:0000313" key="11">
    <source>
        <dbReference type="EMBL" id="BCI59488.1"/>
    </source>
</evidence>
<reference evidence="12" key="1">
    <citation type="submission" date="2020-07" db="EMBL/GenBank/DDBJ databases">
        <title>Complete genome sequencing of Clostridia bacterium strain 12CBH8.</title>
        <authorList>
            <person name="Sakamoto M."/>
            <person name="Murakami T."/>
            <person name="Mori H."/>
        </authorList>
    </citation>
    <scope>NUCLEOTIDE SEQUENCE [LARGE SCALE GENOMIC DNA]</scope>
    <source>
        <strain evidence="12">12CBH8</strain>
    </source>
</reference>
<dbReference type="EMBL" id="AP023321">
    <property type="protein sequence ID" value="BCI59488.1"/>
    <property type="molecule type" value="Genomic_DNA"/>
</dbReference>
<dbReference type="GO" id="GO:0008534">
    <property type="term" value="F:oxidized purine nucleobase lesion DNA N-glycosylase activity"/>
    <property type="evidence" value="ECO:0007669"/>
    <property type="project" value="InterPro"/>
</dbReference>
<dbReference type="Pfam" id="PF07934">
    <property type="entry name" value="OGG_N"/>
    <property type="match status" value="1"/>
</dbReference>
<evidence type="ECO:0000256" key="6">
    <source>
        <dbReference type="ARBA" id="ARBA00023239"/>
    </source>
</evidence>
<dbReference type="GO" id="GO:0006284">
    <property type="term" value="P:base-excision repair"/>
    <property type="evidence" value="ECO:0007669"/>
    <property type="project" value="InterPro"/>
</dbReference>
<dbReference type="PANTHER" id="PTHR10242">
    <property type="entry name" value="8-OXOGUANINE DNA GLYCOSYLASE"/>
    <property type="match status" value="1"/>
</dbReference>
<dbReference type="Gene3D" id="1.10.1670.10">
    <property type="entry name" value="Helix-hairpin-Helix base-excision DNA repair enzymes (C-terminal)"/>
    <property type="match status" value="1"/>
</dbReference>
<gene>
    <name evidence="11" type="ORF">C12CBH8_01270</name>
</gene>
<evidence type="ECO:0000256" key="1">
    <source>
        <dbReference type="ARBA" id="ARBA00010679"/>
    </source>
</evidence>
<evidence type="ECO:0000256" key="9">
    <source>
        <dbReference type="ARBA" id="ARBA00044632"/>
    </source>
</evidence>
<evidence type="ECO:0000256" key="7">
    <source>
        <dbReference type="ARBA" id="ARBA00023268"/>
    </source>
</evidence>
<dbReference type="EC" id="4.2.99.18" evidence="2"/>
<keyword evidence="5" id="KW-0234">DNA repair</keyword>
<dbReference type="InterPro" id="IPR052054">
    <property type="entry name" value="Oxidative_DNA_repair_enzyme"/>
</dbReference>
<keyword evidence="12" id="KW-1185">Reference proteome</keyword>
<dbReference type="Proteomes" id="UP000593890">
    <property type="component" value="Chromosome"/>
</dbReference>
<keyword evidence="8" id="KW-0326">Glycosidase</keyword>
<dbReference type="CDD" id="cd00056">
    <property type="entry name" value="ENDO3c"/>
    <property type="match status" value="1"/>
</dbReference>
<evidence type="ECO:0000256" key="8">
    <source>
        <dbReference type="ARBA" id="ARBA00023295"/>
    </source>
</evidence>
<dbReference type="InterPro" id="IPR023170">
    <property type="entry name" value="HhH_base_excis_C"/>
</dbReference>
<dbReference type="RefSeq" id="WP_099323037.1">
    <property type="nucleotide sequence ID" value="NZ_AP023321.1"/>
</dbReference>
<dbReference type="SUPFAM" id="SSF48150">
    <property type="entry name" value="DNA-glycosylase"/>
    <property type="match status" value="1"/>
</dbReference>
<sequence length="282" mass="31471">MEYRVLPHGIEVKASCFDLDETLSCGQCFRWDQLGPGNWRGVVSGRTIIVRQSEDVLLLEGADLADFQELWRPYFDLDRDYNALRQEMAEHPVLAPIVAFAPGIHILAQPAWEALCSFLISQNNNIPRIRSIVSRLCADFGEPLADGLFAFPTPEALACVTLEQLAPLRCGYRAPYLIDAARKVADGHLDLEAIARLPLDEARERLRSVKGVGPKVAECVLLYGMGRMDAFPADVWIKRTMGILFPQGLPSCFAHCAGLAQQYIYHWSRCGPGREILQEQSS</sequence>
<dbReference type="Gene3D" id="3.30.310.260">
    <property type="match status" value="1"/>
</dbReference>
<protein>
    <recommendedName>
        <fullName evidence="2">DNA-(apurinic or apyrimidinic site) lyase</fullName>
        <ecNumber evidence="2">4.2.99.18</ecNumber>
    </recommendedName>
</protein>
<evidence type="ECO:0000259" key="10">
    <source>
        <dbReference type="SMART" id="SM00478"/>
    </source>
</evidence>
<accession>A0A7I8CYE4</accession>
<comment type="similarity">
    <text evidence="1">Belongs to the type-1 OGG1 family.</text>
</comment>
<keyword evidence="3" id="KW-0227">DNA damage</keyword>
<keyword evidence="4" id="KW-0378">Hydrolase</keyword>
<dbReference type="PANTHER" id="PTHR10242:SF2">
    <property type="entry name" value="N-GLYCOSYLASE_DNA LYASE"/>
    <property type="match status" value="1"/>
</dbReference>
<dbReference type="KEGG" id="sman:C12CBH8_01270"/>
<organism evidence="11 12">
    <name type="scientific">Solibaculum mannosilyticum</name>
    <dbReference type="NCBI Taxonomy" id="2780922"/>
    <lineage>
        <taxon>Bacteria</taxon>
        <taxon>Bacillati</taxon>
        <taxon>Bacillota</taxon>
        <taxon>Clostridia</taxon>
        <taxon>Eubacteriales</taxon>
        <taxon>Oscillospiraceae</taxon>
        <taxon>Solibaculum</taxon>
    </lineage>
</organism>
<dbReference type="SUPFAM" id="SSF55945">
    <property type="entry name" value="TATA-box binding protein-like"/>
    <property type="match status" value="1"/>
</dbReference>
<name>A0A7I8CYE4_9FIRM</name>
<dbReference type="Pfam" id="PF00730">
    <property type="entry name" value="HhH-GPD"/>
    <property type="match status" value="1"/>
</dbReference>
<feature type="domain" description="HhH-GPD" evidence="10">
    <location>
        <begin position="120"/>
        <end position="269"/>
    </location>
</feature>
<evidence type="ECO:0000256" key="4">
    <source>
        <dbReference type="ARBA" id="ARBA00022801"/>
    </source>
</evidence>
<evidence type="ECO:0000256" key="3">
    <source>
        <dbReference type="ARBA" id="ARBA00022763"/>
    </source>
</evidence>
<dbReference type="AlphaFoldDB" id="A0A7I8CYE4"/>
<dbReference type="Gene3D" id="1.10.340.30">
    <property type="entry name" value="Hypothetical protein, domain 2"/>
    <property type="match status" value="1"/>
</dbReference>
<dbReference type="InterPro" id="IPR011257">
    <property type="entry name" value="DNA_glycosylase"/>
</dbReference>
<evidence type="ECO:0000256" key="2">
    <source>
        <dbReference type="ARBA" id="ARBA00012720"/>
    </source>
</evidence>
<dbReference type="GO" id="GO:0003684">
    <property type="term" value="F:damaged DNA binding"/>
    <property type="evidence" value="ECO:0007669"/>
    <property type="project" value="InterPro"/>
</dbReference>
<keyword evidence="7" id="KW-0511">Multifunctional enzyme</keyword>
<evidence type="ECO:0000256" key="5">
    <source>
        <dbReference type="ARBA" id="ARBA00023204"/>
    </source>
</evidence>
<dbReference type="GO" id="GO:0006289">
    <property type="term" value="P:nucleotide-excision repair"/>
    <property type="evidence" value="ECO:0007669"/>
    <property type="project" value="InterPro"/>
</dbReference>
<keyword evidence="6" id="KW-0456">Lyase</keyword>
<dbReference type="InterPro" id="IPR012904">
    <property type="entry name" value="OGG_N"/>
</dbReference>
<proteinExistence type="inferred from homology"/>
<evidence type="ECO:0000313" key="12">
    <source>
        <dbReference type="Proteomes" id="UP000593890"/>
    </source>
</evidence>